<dbReference type="SUPFAM" id="SSF50494">
    <property type="entry name" value="Trypsin-like serine proteases"/>
    <property type="match status" value="1"/>
</dbReference>
<reference evidence="7" key="1">
    <citation type="submission" date="2001-05" db="EMBL/GenBank/DDBJ databases">
        <authorList>
            <person name="Oliveira Neto O.B."/>
            <person name="Batista J.A.N."/>
            <person name="Grossi de Sa M.F."/>
        </authorList>
    </citation>
    <scope>NUCLEOTIDE SEQUENCE</scope>
</reference>
<keyword evidence="3 7" id="KW-0645">Protease</keyword>
<evidence type="ECO:0000256" key="5">
    <source>
        <dbReference type="ARBA" id="ARBA00022825"/>
    </source>
</evidence>
<dbReference type="PANTHER" id="PTHR24264">
    <property type="entry name" value="TRYPSIN-RELATED"/>
    <property type="match status" value="1"/>
</dbReference>
<keyword evidence="2" id="KW-0964">Secreted</keyword>
<proteinExistence type="evidence at transcript level"/>
<protein>
    <submittedName>
        <fullName evidence="7">Trypsin-like serine protease</fullName>
    </submittedName>
</protein>
<dbReference type="SMART" id="SM00020">
    <property type="entry name" value="Tryp_SPc"/>
    <property type="match status" value="1"/>
</dbReference>
<dbReference type="Gene3D" id="2.40.10.10">
    <property type="entry name" value="Trypsin-like serine proteases"/>
    <property type="match status" value="2"/>
</dbReference>
<organism evidence="7">
    <name type="scientific">Anthonomus grandis</name>
    <name type="common">Mexican cotton boll weevil</name>
    <name type="synonym">Anthonomus thurberiae</name>
    <dbReference type="NCBI Taxonomy" id="7044"/>
    <lineage>
        <taxon>Eukaryota</taxon>
        <taxon>Metazoa</taxon>
        <taxon>Ecdysozoa</taxon>
        <taxon>Arthropoda</taxon>
        <taxon>Hexapoda</taxon>
        <taxon>Insecta</taxon>
        <taxon>Pterygota</taxon>
        <taxon>Neoptera</taxon>
        <taxon>Endopterygota</taxon>
        <taxon>Coleoptera</taxon>
        <taxon>Polyphaga</taxon>
        <taxon>Cucujiformia</taxon>
        <taxon>Curculionidae</taxon>
        <taxon>Curculioninae</taxon>
        <taxon>Anthonomini</taxon>
        <taxon>Anthonomus</taxon>
    </lineage>
</organism>
<reference evidence="7" key="2">
    <citation type="journal article" date="2004" name="Insect Biochem. Mol. Biol.">
        <title>A diverse family of serine proteinase genes expressed in cotton boll weevil (Anthonomus grandis): implications for the design of pest-resistant transgenic cotton plants.</title>
        <authorList>
            <person name="Oliveira-Neto O.B."/>
            <person name="Batista J.A."/>
            <person name="Rigden D.J."/>
            <person name="Fragoso R.R."/>
            <person name="Silva R.O."/>
            <person name="Gomes E.A."/>
            <person name="Franco O.L."/>
            <person name="Dias S.C."/>
            <person name="Cordeiro C.M."/>
            <person name="Monnerat R.G."/>
            <person name="Grossi-De-Sa M.F."/>
        </authorList>
    </citation>
    <scope>NUCLEOTIDE SEQUENCE</scope>
</reference>
<accession>Q95W23</accession>
<comment type="subcellular location">
    <subcellularLocation>
        <location evidence="1">Secreted</location>
    </subcellularLocation>
</comment>
<dbReference type="GO" id="GO:0006508">
    <property type="term" value="P:proteolysis"/>
    <property type="evidence" value="ECO:0007669"/>
    <property type="project" value="UniProtKB-KW"/>
</dbReference>
<sequence>TAAHCIRSRKTTYAVKYHLSYQTTKTILARIPFVHPFFHPVFLWNDIGLLRLVIPVTLSAHVAYVKLPTIDYKTDEPPCKISLVMGYGVTHTGKNAAITNLQCAEIPTISFQHCHDLHRKYHNISIEPKIICTLSSEGIDACQGDSGG</sequence>
<evidence type="ECO:0000256" key="4">
    <source>
        <dbReference type="ARBA" id="ARBA00022801"/>
    </source>
</evidence>
<dbReference type="InterPro" id="IPR043504">
    <property type="entry name" value="Peptidase_S1_PA_chymotrypsin"/>
</dbReference>
<dbReference type="AlphaFoldDB" id="Q95W23"/>
<dbReference type="PROSITE" id="PS50240">
    <property type="entry name" value="TRYPSIN_DOM"/>
    <property type="match status" value="1"/>
</dbReference>
<evidence type="ECO:0000256" key="3">
    <source>
        <dbReference type="ARBA" id="ARBA00022670"/>
    </source>
</evidence>
<evidence type="ECO:0000256" key="1">
    <source>
        <dbReference type="ARBA" id="ARBA00004613"/>
    </source>
</evidence>
<dbReference type="PANTHER" id="PTHR24264:SF65">
    <property type="entry name" value="SRCR DOMAIN-CONTAINING PROTEIN"/>
    <property type="match status" value="1"/>
</dbReference>
<evidence type="ECO:0000313" key="7">
    <source>
        <dbReference type="EMBL" id="AAK97410.1"/>
    </source>
</evidence>
<dbReference type="EMBL" id="AF377990">
    <property type="protein sequence ID" value="AAK97410.1"/>
    <property type="molecule type" value="mRNA"/>
</dbReference>
<evidence type="ECO:0000256" key="2">
    <source>
        <dbReference type="ARBA" id="ARBA00022525"/>
    </source>
</evidence>
<feature type="non-terminal residue" evidence="7">
    <location>
        <position position="1"/>
    </location>
</feature>
<name>Q95W23_ANTGR</name>
<keyword evidence="5" id="KW-0720">Serine protease</keyword>
<evidence type="ECO:0000259" key="6">
    <source>
        <dbReference type="PROSITE" id="PS50240"/>
    </source>
</evidence>
<feature type="non-terminal residue" evidence="7">
    <location>
        <position position="148"/>
    </location>
</feature>
<dbReference type="InterPro" id="IPR001254">
    <property type="entry name" value="Trypsin_dom"/>
</dbReference>
<dbReference type="GO" id="GO:0004252">
    <property type="term" value="F:serine-type endopeptidase activity"/>
    <property type="evidence" value="ECO:0007669"/>
    <property type="project" value="InterPro"/>
</dbReference>
<dbReference type="GO" id="GO:0005615">
    <property type="term" value="C:extracellular space"/>
    <property type="evidence" value="ECO:0007669"/>
    <property type="project" value="TreeGrafter"/>
</dbReference>
<dbReference type="InterPro" id="IPR009003">
    <property type="entry name" value="Peptidase_S1_PA"/>
</dbReference>
<keyword evidence="4" id="KW-0378">Hydrolase</keyword>
<dbReference type="Pfam" id="PF00089">
    <property type="entry name" value="Trypsin"/>
    <property type="match status" value="1"/>
</dbReference>
<feature type="domain" description="Peptidase S1" evidence="6">
    <location>
        <begin position="1"/>
        <end position="148"/>
    </location>
</feature>
<dbReference type="InterPro" id="IPR050127">
    <property type="entry name" value="Serine_Proteases_S1"/>
</dbReference>